<dbReference type="InterPro" id="IPR029767">
    <property type="entry name" value="WecB-like"/>
</dbReference>
<dbReference type="InterPro" id="IPR003331">
    <property type="entry name" value="UDP_GlcNAc_Epimerase_2_dom"/>
</dbReference>
<dbReference type="SUPFAM" id="SSF53756">
    <property type="entry name" value="UDP-Glycosyltransferase/glycogen phosphorylase"/>
    <property type="match status" value="1"/>
</dbReference>
<comment type="caution">
    <text evidence="2">The sequence shown here is derived from an EMBL/GenBank/DDBJ whole genome shotgun (WGS) entry which is preliminary data.</text>
</comment>
<evidence type="ECO:0000259" key="1">
    <source>
        <dbReference type="Pfam" id="PF02350"/>
    </source>
</evidence>
<proteinExistence type="predicted"/>
<dbReference type="GO" id="GO:0004553">
    <property type="term" value="F:hydrolase activity, hydrolyzing O-glycosyl compounds"/>
    <property type="evidence" value="ECO:0007669"/>
    <property type="project" value="InterPro"/>
</dbReference>
<name>A0A2M6WDY1_9BACT</name>
<dbReference type="PANTHER" id="PTHR43174">
    <property type="entry name" value="UDP-N-ACETYLGLUCOSAMINE 2-EPIMERASE"/>
    <property type="match status" value="1"/>
</dbReference>
<dbReference type="Proteomes" id="UP000228809">
    <property type="component" value="Unassembled WGS sequence"/>
</dbReference>
<sequence>MKKKNKKRKICILSGKRGGFGSLIRTMRLIEEDPNLEMQLVVTDMHLSKKFGKTLFEVAKNFPVDGQIDMKQKSGSSSDRSVALGIQMAEMTKMLKKLQPDIFLCLGDRGEVLVSVIAANNLGIPVAHVQGGDISGNLDEVFRHAITKMAHIHFPSTPDAGKRIEKMGEEKKRIHVVGDTHLDLIAAKEFTPGEHARARYTLDAHRPFLMVLQHSVTTEPEKSYDQMKKTLTAVAAFKMPTLVVYPCSDQGYDGIIKAIKEFKDVPHFSIYKNIEAQDFLGLLSEASALIGNSSSGIIEAPLFRLPVVNIGSRQRGRLRDKNVIDVPNGAVPDIKKAITKAINDTSFRASLKQCGTVYGKGKSAEKIVKVLKSVELGPSLFEKRMTY</sequence>
<protein>
    <submittedName>
        <fullName evidence="2">UDP-N-acetylglucosamine 2-epimerase (Hydrolyzing)</fullName>
    </submittedName>
</protein>
<dbReference type="PANTHER" id="PTHR43174:SF3">
    <property type="entry name" value="UDP-N-ACETYLGLUCOSAMINE 2-EPIMERASE"/>
    <property type="match status" value="1"/>
</dbReference>
<dbReference type="NCBIfam" id="TIGR03568">
    <property type="entry name" value="NeuC_NnaA"/>
    <property type="match status" value="1"/>
</dbReference>
<dbReference type="InterPro" id="IPR020004">
    <property type="entry name" value="UDP-GlcNAc_Epase"/>
</dbReference>
<feature type="domain" description="UDP-N-acetylglucosamine 2-epimerase" evidence="1">
    <location>
        <begin position="30"/>
        <end position="372"/>
    </location>
</feature>
<dbReference type="Gene3D" id="3.40.50.2000">
    <property type="entry name" value="Glycogen Phosphorylase B"/>
    <property type="match status" value="2"/>
</dbReference>
<dbReference type="AlphaFoldDB" id="A0A2M6WDY1"/>
<dbReference type="Pfam" id="PF02350">
    <property type="entry name" value="Epimerase_2"/>
    <property type="match status" value="1"/>
</dbReference>
<accession>A0A2M6WDY1</accession>
<evidence type="ECO:0000313" key="2">
    <source>
        <dbReference type="EMBL" id="PIT90999.1"/>
    </source>
</evidence>
<organism evidence="2 3">
    <name type="scientific">Candidatus Kaiserbacteria bacterium CG10_big_fil_rev_8_21_14_0_10_49_17</name>
    <dbReference type="NCBI Taxonomy" id="1974609"/>
    <lineage>
        <taxon>Bacteria</taxon>
        <taxon>Candidatus Kaiseribacteriota</taxon>
    </lineage>
</organism>
<dbReference type="EMBL" id="PFBJ01000015">
    <property type="protein sequence ID" value="PIT90999.1"/>
    <property type="molecule type" value="Genomic_DNA"/>
</dbReference>
<dbReference type="GO" id="GO:0006047">
    <property type="term" value="P:UDP-N-acetylglucosamine metabolic process"/>
    <property type="evidence" value="ECO:0007669"/>
    <property type="project" value="InterPro"/>
</dbReference>
<evidence type="ECO:0000313" key="3">
    <source>
        <dbReference type="Proteomes" id="UP000228809"/>
    </source>
</evidence>
<reference evidence="3" key="1">
    <citation type="submission" date="2017-09" db="EMBL/GenBank/DDBJ databases">
        <title>Depth-based differentiation of microbial function through sediment-hosted aquifers and enrichment of novel symbionts in the deep terrestrial subsurface.</title>
        <authorList>
            <person name="Probst A.J."/>
            <person name="Ladd B."/>
            <person name="Jarett J.K."/>
            <person name="Geller-Mcgrath D.E."/>
            <person name="Sieber C.M.K."/>
            <person name="Emerson J.B."/>
            <person name="Anantharaman K."/>
            <person name="Thomas B.C."/>
            <person name="Malmstrom R."/>
            <person name="Stieglmeier M."/>
            <person name="Klingl A."/>
            <person name="Woyke T."/>
            <person name="Ryan C.M."/>
            <person name="Banfield J.F."/>
        </authorList>
    </citation>
    <scope>NUCLEOTIDE SEQUENCE [LARGE SCALE GENOMIC DNA]</scope>
</reference>
<gene>
    <name evidence="2" type="primary">neuC</name>
    <name evidence="2" type="ORF">COU17_02780</name>
</gene>